<dbReference type="Proteomes" id="UP000886998">
    <property type="component" value="Unassembled WGS sequence"/>
</dbReference>
<dbReference type="AlphaFoldDB" id="A0A8X7CN33"/>
<name>A0A8X7CN33_9ARAC</name>
<gene>
    <name evidence="1" type="ORF">TNIN_315641</name>
</gene>
<proteinExistence type="predicted"/>
<comment type="caution">
    <text evidence="1">The sequence shown here is derived from an EMBL/GenBank/DDBJ whole genome shotgun (WGS) entry which is preliminary data.</text>
</comment>
<organism evidence="1 2">
    <name type="scientific">Trichonephila inaurata madagascariensis</name>
    <dbReference type="NCBI Taxonomy" id="2747483"/>
    <lineage>
        <taxon>Eukaryota</taxon>
        <taxon>Metazoa</taxon>
        <taxon>Ecdysozoa</taxon>
        <taxon>Arthropoda</taxon>
        <taxon>Chelicerata</taxon>
        <taxon>Arachnida</taxon>
        <taxon>Araneae</taxon>
        <taxon>Araneomorphae</taxon>
        <taxon>Entelegynae</taxon>
        <taxon>Araneoidea</taxon>
        <taxon>Nephilidae</taxon>
        <taxon>Trichonephila</taxon>
        <taxon>Trichonephila inaurata</taxon>
    </lineage>
</organism>
<keyword evidence="2" id="KW-1185">Reference proteome</keyword>
<dbReference type="EMBL" id="BMAV01023322">
    <property type="protein sequence ID" value="GFY78979.1"/>
    <property type="molecule type" value="Genomic_DNA"/>
</dbReference>
<protein>
    <submittedName>
        <fullName evidence="1">Uncharacterized protein</fullName>
    </submittedName>
</protein>
<evidence type="ECO:0000313" key="2">
    <source>
        <dbReference type="Proteomes" id="UP000886998"/>
    </source>
</evidence>
<reference evidence="1" key="1">
    <citation type="submission" date="2020-08" db="EMBL/GenBank/DDBJ databases">
        <title>Multicomponent nature underlies the extraordinary mechanical properties of spider dragline silk.</title>
        <authorList>
            <person name="Kono N."/>
            <person name="Nakamura H."/>
            <person name="Mori M."/>
            <person name="Yoshida Y."/>
            <person name="Ohtoshi R."/>
            <person name="Malay A.D."/>
            <person name="Moran D.A.P."/>
            <person name="Tomita M."/>
            <person name="Numata K."/>
            <person name="Arakawa K."/>
        </authorList>
    </citation>
    <scope>NUCLEOTIDE SEQUENCE</scope>
</reference>
<sequence length="85" mass="9614">MRGIVLRIMTLRTCISHMGQQVKGAAKLGKFTKTDTLTEEFHSPKCLHMCIVICVIMVHCLAKCMIREKTADADCQHRRKSPTVL</sequence>
<evidence type="ECO:0000313" key="1">
    <source>
        <dbReference type="EMBL" id="GFY78979.1"/>
    </source>
</evidence>
<accession>A0A8X7CN33</accession>